<evidence type="ECO:0000313" key="1">
    <source>
        <dbReference type="EMBL" id="KJA17292.1"/>
    </source>
</evidence>
<name>A0A0D2KRN6_HYPSF</name>
<proteinExistence type="predicted"/>
<dbReference type="EMBL" id="KN817606">
    <property type="protein sequence ID" value="KJA17292.1"/>
    <property type="molecule type" value="Genomic_DNA"/>
</dbReference>
<accession>A0A0D2KRN6</accession>
<organism evidence="1 2">
    <name type="scientific">Hypholoma sublateritium (strain FD-334 SS-4)</name>
    <dbReference type="NCBI Taxonomy" id="945553"/>
    <lineage>
        <taxon>Eukaryota</taxon>
        <taxon>Fungi</taxon>
        <taxon>Dikarya</taxon>
        <taxon>Basidiomycota</taxon>
        <taxon>Agaricomycotina</taxon>
        <taxon>Agaricomycetes</taxon>
        <taxon>Agaricomycetidae</taxon>
        <taxon>Agaricales</taxon>
        <taxon>Agaricineae</taxon>
        <taxon>Strophariaceae</taxon>
        <taxon>Hypholoma</taxon>
    </lineage>
</organism>
<gene>
    <name evidence="1" type="ORF">HYPSUDRAFT_46625</name>
</gene>
<dbReference type="AlphaFoldDB" id="A0A0D2KRN6"/>
<evidence type="ECO:0000313" key="2">
    <source>
        <dbReference type="Proteomes" id="UP000054270"/>
    </source>
</evidence>
<protein>
    <submittedName>
        <fullName evidence="1">Uncharacterized protein</fullName>
    </submittedName>
</protein>
<sequence length="83" mass="9263">MYRRRIYLHRVGGAPFISLLVRAYLSPSTIPLFCRAPPGRARHFSKGVQRAACTVTPLSGSNKTSVHARDPDYKPAALRRTLL</sequence>
<dbReference type="Proteomes" id="UP000054270">
    <property type="component" value="Unassembled WGS sequence"/>
</dbReference>
<reference evidence="2" key="1">
    <citation type="submission" date="2014-04" db="EMBL/GenBank/DDBJ databases">
        <title>Evolutionary Origins and Diversification of the Mycorrhizal Mutualists.</title>
        <authorList>
            <consortium name="DOE Joint Genome Institute"/>
            <consortium name="Mycorrhizal Genomics Consortium"/>
            <person name="Kohler A."/>
            <person name="Kuo A."/>
            <person name="Nagy L.G."/>
            <person name="Floudas D."/>
            <person name="Copeland A."/>
            <person name="Barry K.W."/>
            <person name="Cichocki N."/>
            <person name="Veneault-Fourrey C."/>
            <person name="LaButti K."/>
            <person name="Lindquist E.A."/>
            <person name="Lipzen A."/>
            <person name="Lundell T."/>
            <person name="Morin E."/>
            <person name="Murat C."/>
            <person name="Riley R."/>
            <person name="Ohm R."/>
            <person name="Sun H."/>
            <person name="Tunlid A."/>
            <person name="Henrissat B."/>
            <person name="Grigoriev I.V."/>
            <person name="Hibbett D.S."/>
            <person name="Martin F."/>
        </authorList>
    </citation>
    <scope>NUCLEOTIDE SEQUENCE [LARGE SCALE GENOMIC DNA]</scope>
    <source>
        <strain evidence="2">FD-334 SS-4</strain>
    </source>
</reference>
<keyword evidence="2" id="KW-1185">Reference proteome</keyword>